<dbReference type="PANTHER" id="PTHR24369">
    <property type="entry name" value="ANTIGEN BSP, PUTATIVE-RELATED"/>
    <property type="match status" value="1"/>
</dbReference>
<dbReference type="InterPro" id="IPR001611">
    <property type="entry name" value="Leu-rich_rpt"/>
</dbReference>
<dbReference type="InterPro" id="IPR032675">
    <property type="entry name" value="LRR_dom_sf"/>
</dbReference>
<evidence type="ECO:0000313" key="12">
    <source>
        <dbReference type="Proteomes" id="UP001151699"/>
    </source>
</evidence>
<dbReference type="GO" id="GO:0005886">
    <property type="term" value="C:plasma membrane"/>
    <property type="evidence" value="ECO:0007669"/>
    <property type="project" value="UniProtKB-SubCell"/>
</dbReference>
<keyword evidence="8 9" id="KW-0472">Membrane</keyword>
<reference evidence="11" key="1">
    <citation type="submission" date="2022-07" db="EMBL/GenBank/DDBJ databases">
        <authorList>
            <person name="Trinca V."/>
            <person name="Uliana J.V.C."/>
            <person name="Torres T.T."/>
            <person name="Ward R.J."/>
            <person name="Monesi N."/>
        </authorList>
    </citation>
    <scope>NUCLEOTIDE SEQUENCE</scope>
    <source>
        <strain evidence="11">HSMRA1968</strain>
        <tissue evidence="11">Whole embryos</tissue>
    </source>
</reference>
<evidence type="ECO:0000256" key="2">
    <source>
        <dbReference type="ARBA" id="ARBA00022475"/>
    </source>
</evidence>
<evidence type="ECO:0000256" key="1">
    <source>
        <dbReference type="ARBA" id="ARBA00004236"/>
    </source>
</evidence>
<proteinExistence type="predicted"/>
<dbReference type="SMART" id="SM00369">
    <property type="entry name" value="LRR_TYP"/>
    <property type="match status" value="10"/>
</dbReference>
<dbReference type="PROSITE" id="PS51450">
    <property type="entry name" value="LRR"/>
    <property type="match status" value="2"/>
</dbReference>
<name>A0A9Q0NDY0_9DIPT</name>
<sequence>MIRGLLLIKKNKFRINEASKMDSIWLPFAIILVTSLINKTNTLANCPISCHCNDVSLVVNCGEGSLDVLPIALNPSIQRLQIKNNKIKTIDSSIQFYADLNYLDLSHNHLFSIPPRTFSYQKMLQELHLNHNKVGTITNKTFIGLSSLIVLNLRDNFLDSLTKGVFSTLTNLEDLNIGQNRIKYIDADAFEGLKKLRVLFMDDNSMVSVPSPSFVHIPQLAELYLGVNRFSLIKSGAFESLRELNRLDIRSTLLDTIQVDVFKGIENIRALDISDNQLVRIPSVELSKLKRLEELYIGQNDFKTVAEKAFIGLKNLKKVDISGSIKLTTVESGAFLTNSNLETIMITSNKAFSELQEGAFSGLPYLKHLILRDNALVALTESLTHWNDLETLDLTDNPLTCDCRMAWFRDLLSTKNASHRQEHVLCAYPEKLRGQSLQRIPSDVLGCTQSVLHAQTNISVIVVGCVAFVTVIILLAIKCRRQIHDMFLGKWRSMPMSSKELEYQKTFYDDDFMFRHPHPCGLSSFSSMNHYSYVNPTIRTIPTTEL</sequence>
<dbReference type="Pfam" id="PF01463">
    <property type="entry name" value="LRRCT"/>
    <property type="match status" value="1"/>
</dbReference>
<dbReference type="Pfam" id="PF00560">
    <property type="entry name" value="LRR_1"/>
    <property type="match status" value="1"/>
</dbReference>
<dbReference type="Proteomes" id="UP001151699">
    <property type="component" value="Chromosome A"/>
</dbReference>
<dbReference type="OrthoDB" id="1055097at2759"/>
<dbReference type="InterPro" id="IPR003591">
    <property type="entry name" value="Leu-rich_rpt_typical-subtyp"/>
</dbReference>
<evidence type="ECO:0000256" key="7">
    <source>
        <dbReference type="ARBA" id="ARBA00022989"/>
    </source>
</evidence>
<keyword evidence="7 9" id="KW-1133">Transmembrane helix</keyword>
<dbReference type="Pfam" id="PF13855">
    <property type="entry name" value="LRR_8"/>
    <property type="match status" value="3"/>
</dbReference>
<keyword evidence="5" id="KW-0732">Signal</keyword>
<organism evidence="11 12">
    <name type="scientific">Pseudolycoriella hygida</name>
    <dbReference type="NCBI Taxonomy" id="35572"/>
    <lineage>
        <taxon>Eukaryota</taxon>
        <taxon>Metazoa</taxon>
        <taxon>Ecdysozoa</taxon>
        <taxon>Arthropoda</taxon>
        <taxon>Hexapoda</taxon>
        <taxon>Insecta</taxon>
        <taxon>Pterygota</taxon>
        <taxon>Neoptera</taxon>
        <taxon>Endopterygota</taxon>
        <taxon>Diptera</taxon>
        <taxon>Nematocera</taxon>
        <taxon>Sciaroidea</taxon>
        <taxon>Sciaridae</taxon>
        <taxon>Pseudolycoriella</taxon>
    </lineage>
</organism>
<gene>
    <name evidence="11" type="primary">LRIG2</name>
    <name evidence="11" type="ORF">Bhyg_02792</name>
</gene>
<keyword evidence="6" id="KW-0677">Repeat</keyword>
<accession>A0A9Q0NDY0</accession>
<dbReference type="EMBL" id="WJQU01000001">
    <property type="protein sequence ID" value="KAJ6647569.1"/>
    <property type="molecule type" value="Genomic_DNA"/>
</dbReference>
<comment type="caution">
    <text evidence="11">The sequence shown here is derived from an EMBL/GenBank/DDBJ whole genome shotgun (WGS) entry which is preliminary data.</text>
</comment>
<evidence type="ECO:0000256" key="6">
    <source>
        <dbReference type="ARBA" id="ARBA00022737"/>
    </source>
</evidence>
<evidence type="ECO:0000256" key="5">
    <source>
        <dbReference type="ARBA" id="ARBA00022729"/>
    </source>
</evidence>
<protein>
    <submittedName>
        <fullName evidence="11">Leucine-rich repeats and immunoglobulin-like domains protein 2</fullName>
    </submittedName>
</protein>
<dbReference type="InterPro" id="IPR000483">
    <property type="entry name" value="Cys-rich_flank_reg_C"/>
</dbReference>
<dbReference type="PANTHER" id="PTHR24369:SF210">
    <property type="entry name" value="CHAOPTIN-RELATED"/>
    <property type="match status" value="1"/>
</dbReference>
<evidence type="ECO:0000256" key="3">
    <source>
        <dbReference type="ARBA" id="ARBA00022614"/>
    </source>
</evidence>
<evidence type="ECO:0000313" key="11">
    <source>
        <dbReference type="EMBL" id="KAJ6647569.1"/>
    </source>
</evidence>
<dbReference type="SMART" id="SM00082">
    <property type="entry name" value="LRRCT"/>
    <property type="match status" value="1"/>
</dbReference>
<dbReference type="Gene3D" id="3.80.10.10">
    <property type="entry name" value="Ribonuclease Inhibitor"/>
    <property type="match status" value="2"/>
</dbReference>
<dbReference type="InterPro" id="IPR050541">
    <property type="entry name" value="LRR_TM_domain-containing"/>
</dbReference>
<dbReference type="SUPFAM" id="SSF52058">
    <property type="entry name" value="L domain-like"/>
    <property type="match status" value="1"/>
</dbReference>
<dbReference type="FunFam" id="3.80.10.10:FF:001438">
    <property type="entry name" value="Uncharacterized protein"/>
    <property type="match status" value="1"/>
</dbReference>
<evidence type="ECO:0000256" key="4">
    <source>
        <dbReference type="ARBA" id="ARBA00022692"/>
    </source>
</evidence>
<evidence type="ECO:0000256" key="8">
    <source>
        <dbReference type="ARBA" id="ARBA00023136"/>
    </source>
</evidence>
<feature type="transmembrane region" description="Helical" evidence="9">
    <location>
        <begin position="458"/>
        <end position="477"/>
    </location>
</feature>
<evidence type="ECO:0000256" key="9">
    <source>
        <dbReference type="SAM" id="Phobius"/>
    </source>
</evidence>
<evidence type="ECO:0000259" key="10">
    <source>
        <dbReference type="SMART" id="SM00082"/>
    </source>
</evidence>
<dbReference type="AlphaFoldDB" id="A0A9Q0NDY0"/>
<keyword evidence="2" id="KW-1003">Cell membrane</keyword>
<comment type="subcellular location">
    <subcellularLocation>
        <location evidence="1">Cell membrane</location>
    </subcellularLocation>
</comment>
<dbReference type="FunFam" id="3.80.10.10:FF:000611">
    <property type="entry name" value="Capricious, isoform E"/>
    <property type="match status" value="1"/>
</dbReference>
<feature type="domain" description="LRRCT" evidence="10">
    <location>
        <begin position="397"/>
        <end position="448"/>
    </location>
</feature>
<keyword evidence="12" id="KW-1185">Reference proteome</keyword>
<keyword evidence="3" id="KW-0433">Leucine-rich repeat</keyword>
<keyword evidence="4 9" id="KW-0812">Transmembrane</keyword>